<feature type="transmembrane region" description="Helical" evidence="14">
    <location>
        <begin position="57"/>
        <end position="77"/>
    </location>
</feature>
<protein>
    <submittedName>
        <fullName evidence="17">Polar amino acid transport system permease protein</fullName>
    </submittedName>
</protein>
<evidence type="ECO:0000259" key="15">
    <source>
        <dbReference type="PROSITE" id="PS50893"/>
    </source>
</evidence>
<evidence type="ECO:0000313" key="18">
    <source>
        <dbReference type="Proteomes" id="UP000183385"/>
    </source>
</evidence>
<feature type="transmembrane region" description="Helical" evidence="14">
    <location>
        <begin position="190"/>
        <end position="213"/>
    </location>
</feature>
<evidence type="ECO:0000256" key="13">
    <source>
        <dbReference type="ARBA" id="ARBA00023136"/>
    </source>
</evidence>
<evidence type="ECO:0000256" key="5">
    <source>
        <dbReference type="ARBA" id="ARBA00022448"/>
    </source>
</evidence>
<evidence type="ECO:0000256" key="9">
    <source>
        <dbReference type="ARBA" id="ARBA00022741"/>
    </source>
</evidence>
<dbReference type="SMART" id="SM00382">
    <property type="entry name" value="AAA"/>
    <property type="match status" value="1"/>
</dbReference>
<dbReference type="GO" id="GO:0006865">
    <property type="term" value="P:amino acid transport"/>
    <property type="evidence" value="ECO:0007669"/>
    <property type="project" value="UniProtKB-KW"/>
</dbReference>
<evidence type="ECO:0000259" key="16">
    <source>
        <dbReference type="PROSITE" id="PS50928"/>
    </source>
</evidence>
<dbReference type="GO" id="GO:0016887">
    <property type="term" value="F:ATP hydrolysis activity"/>
    <property type="evidence" value="ECO:0007669"/>
    <property type="project" value="InterPro"/>
</dbReference>
<evidence type="ECO:0000256" key="10">
    <source>
        <dbReference type="ARBA" id="ARBA00022840"/>
    </source>
</evidence>
<dbReference type="Proteomes" id="UP000183385">
    <property type="component" value="Unassembled WGS sequence"/>
</dbReference>
<dbReference type="InterPro" id="IPR003593">
    <property type="entry name" value="AAA+_ATPase"/>
</dbReference>
<dbReference type="InterPro" id="IPR000515">
    <property type="entry name" value="MetI-like"/>
</dbReference>
<comment type="caution">
    <text evidence="17">The sequence shown here is derived from an EMBL/GenBank/DDBJ whole genome shotgun (WGS) entry which is preliminary data.</text>
</comment>
<evidence type="ECO:0000256" key="2">
    <source>
        <dbReference type="ARBA" id="ARBA00004429"/>
    </source>
</evidence>
<keyword evidence="6" id="KW-1003">Cell membrane</keyword>
<comment type="similarity">
    <text evidence="3">Belongs to the ABC transporter superfamily.</text>
</comment>
<keyword evidence="18" id="KW-1185">Reference proteome</keyword>
<reference evidence="17 18" key="1">
    <citation type="submission" date="2016-10" db="EMBL/GenBank/DDBJ databases">
        <authorList>
            <person name="Varghese N."/>
            <person name="Submissions S."/>
        </authorList>
    </citation>
    <scope>NUCLEOTIDE SEQUENCE [LARGE SCALE GENOMIC DNA]</scope>
    <source>
        <strain evidence="17 18">LMG 18378</strain>
    </source>
</reference>
<feature type="domain" description="ABC transmembrane type-1" evidence="16">
    <location>
        <begin position="17"/>
        <end position="213"/>
    </location>
</feature>
<keyword evidence="8 14" id="KW-0812">Transmembrane</keyword>
<dbReference type="PANTHER" id="PTHR43166:SF9">
    <property type="entry name" value="GLUTAMATE_ASPARTATE IMPORT ATP-BINDING PROTEIN GLTL"/>
    <property type="match status" value="1"/>
</dbReference>
<dbReference type="Gene3D" id="3.40.50.300">
    <property type="entry name" value="P-loop containing nucleotide triphosphate hydrolases"/>
    <property type="match status" value="1"/>
</dbReference>
<dbReference type="InterPro" id="IPR050086">
    <property type="entry name" value="MetN_ABC_transporter-like"/>
</dbReference>
<keyword evidence="12 14" id="KW-1133">Transmembrane helix</keyword>
<evidence type="ECO:0000313" key="17">
    <source>
        <dbReference type="EMBL" id="SFC54631.1"/>
    </source>
</evidence>
<dbReference type="PROSITE" id="PS50928">
    <property type="entry name" value="ABC_TM1"/>
    <property type="match status" value="1"/>
</dbReference>
<dbReference type="InterPro" id="IPR027417">
    <property type="entry name" value="P-loop_NTPase"/>
</dbReference>
<evidence type="ECO:0000256" key="4">
    <source>
        <dbReference type="ARBA" id="ARBA00010072"/>
    </source>
</evidence>
<organism evidence="17 18">
    <name type="scientific">Pseudomonas citronellolis</name>
    <dbReference type="NCBI Taxonomy" id="53408"/>
    <lineage>
        <taxon>Bacteria</taxon>
        <taxon>Pseudomonadati</taxon>
        <taxon>Pseudomonadota</taxon>
        <taxon>Gammaproteobacteria</taxon>
        <taxon>Pseudomonadales</taxon>
        <taxon>Pseudomonadaceae</taxon>
        <taxon>Pseudomonas</taxon>
    </lineage>
</organism>
<feature type="transmembrane region" description="Helical" evidence="14">
    <location>
        <begin position="89"/>
        <end position="110"/>
    </location>
</feature>
<dbReference type="InterPro" id="IPR010065">
    <property type="entry name" value="AA_ABC_transptr_permease_3TM"/>
</dbReference>
<evidence type="ECO:0000256" key="14">
    <source>
        <dbReference type="RuleBase" id="RU363032"/>
    </source>
</evidence>
<dbReference type="RefSeq" id="WP_074979171.1">
    <property type="nucleotide sequence ID" value="NZ_BGPP01000003.1"/>
</dbReference>
<dbReference type="GO" id="GO:0022857">
    <property type="term" value="F:transmembrane transporter activity"/>
    <property type="evidence" value="ECO:0007669"/>
    <property type="project" value="InterPro"/>
</dbReference>
<dbReference type="SUPFAM" id="SSF52540">
    <property type="entry name" value="P-loop containing nucleoside triphosphate hydrolases"/>
    <property type="match status" value="1"/>
</dbReference>
<dbReference type="Gene3D" id="1.10.3720.10">
    <property type="entry name" value="MetI-like"/>
    <property type="match status" value="1"/>
</dbReference>
<evidence type="ECO:0000256" key="1">
    <source>
        <dbReference type="ARBA" id="ARBA00004417"/>
    </source>
</evidence>
<comment type="subcellular location">
    <subcellularLocation>
        <location evidence="2">Cell inner membrane</location>
        <topology evidence="2">Multi-pass membrane protein</topology>
    </subcellularLocation>
    <subcellularLocation>
        <location evidence="1">Cell inner membrane</location>
        <topology evidence="1">Peripheral membrane protein</topology>
    </subcellularLocation>
    <subcellularLocation>
        <location evidence="14">Cell membrane</location>
        <topology evidence="14">Multi-pass membrane protein</topology>
    </subcellularLocation>
</comment>
<feature type="transmembrane region" description="Helical" evidence="14">
    <location>
        <begin position="17"/>
        <end position="45"/>
    </location>
</feature>
<dbReference type="PANTHER" id="PTHR43166">
    <property type="entry name" value="AMINO ACID IMPORT ATP-BINDING PROTEIN"/>
    <property type="match status" value="1"/>
</dbReference>
<dbReference type="NCBIfam" id="TIGR01726">
    <property type="entry name" value="HEQRo_perm_3TM"/>
    <property type="match status" value="1"/>
</dbReference>
<dbReference type="PROSITE" id="PS50893">
    <property type="entry name" value="ABC_TRANSPORTER_2"/>
    <property type="match status" value="1"/>
</dbReference>
<dbReference type="GO" id="GO:0043190">
    <property type="term" value="C:ATP-binding cassette (ABC) transporter complex"/>
    <property type="evidence" value="ECO:0007669"/>
    <property type="project" value="InterPro"/>
</dbReference>
<keyword evidence="7" id="KW-0997">Cell inner membrane</keyword>
<dbReference type="InterPro" id="IPR017871">
    <property type="entry name" value="ABC_transporter-like_CS"/>
</dbReference>
<keyword evidence="11" id="KW-0029">Amino-acid transport</keyword>
<dbReference type="Pfam" id="PF00005">
    <property type="entry name" value="ABC_tran"/>
    <property type="match status" value="1"/>
</dbReference>
<dbReference type="CDD" id="cd03262">
    <property type="entry name" value="ABC_HisP_GlnQ"/>
    <property type="match status" value="1"/>
</dbReference>
<evidence type="ECO:0000256" key="7">
    <source>
        <dbReference type="ARBA" id="ARBA00022519"/>
    </source>
</evidence>
<evidence type="ECO:0000256" key="3">
    <source>
        <dbReference type="ARBA" id="ARBA00005417"/>
    </source>
</evidence>
<evidence type="ECO:0000256" key="6">
    <source>
        <dbReference type="ARBA" id="ARBA00022475"/>
    </source>
</evidence>
<dbReference type="Pfam" id="PF00528">
    <property type="entry name" value="BPD_transp_1"/>
    <property type="match status" value="1"/>
</dbReference>
<keyword evidence="13 14" id="KW-0472">Membrane</keyword>
<dbReference type="SUPFAM" id="SSF161098">
    <property type="entry name" value="MetI-like"/>
    <property type="match status" value="1"/>
</dbReference>
<dbReference type="PROSITE" id="PS00211">
    <property type="entry name" value="ABC_TRANSPORTER_1"/>
    <property type="match status" value="1"/>
</dbReference>
<feature type="domain" description="ABC transporter" evidence="15">
    <location>
        <begin position="261"/>
        <end position="499"/>
    </location>
</feature>
<name>A0AAQ1KEU9_9PSED</name>
<accession>A0AAQ1KEU9</accession>
<dbReference type="InterPro" id="IPR035906">
    <property type="entry name" value="MetI-like_sf"/>
</dbReference>
<proteinExistence type="inferred from homology"/>
<dbReference type="GO" id="GO:0005524">
    <property type="term" value="F:ATP binding"/>
    <property type="evidence" value="ECO:0007669"/>
    <property type="project" value="UniProtKB-KW"/>
</dbReference>
<dbReference type="CDD" id="cd06261">
    <property type="entry name" value="TM_PBP2"/>
    <property type="match status" value="1"/>
</dbReference>
<keyword evidence="5 14" id="KW-0813">Transport</keyword>
<keyword evidence="10" id="KW-0067">ATP-binding</keyword>
<dbReference type="EMBL" id="FOLS01000007">
    <property type="protein sequence ID" value="SFC54631.1"/>
    <property type="molecule type" value="Genomic_DNA"/>
</dbReference>
<dbReference type="InterPro" id="IPR003439">
    <property type="entry name" value="ABC_transporter-like_ATP-bd"/>
</dbReference>
<evidence type="ECO:0000256" key="8">
    <source>
        <dbReference type="ARBA" id="ARBA00022692"/>
    </source>
</evidence>
<sequence>MQFDWSYFFSLFSLPDFWKACVTVVELSALAWLIGMLLGFLLASAKLAESRWLRVPAGLYIWFFRSVPLLVLVVFVYNLPQLFPSTGALLSNPFISGLLALVLTEAAYMAEIHRGGLLSVSKGQKEAGRALAVGALGIQRLIVIPQAFRIALPTLINEYVTVVKLTSLVSVISLTELLMVGQKLYAQNFLVMETLSAVAIYYVLIVTLFGWLLQYLEHRLDLNARKPETLGEAAVGRLRASLAQPDAARREAPAPGMPPALHLRDIRKSYGAHPVLKGVFLQVASGEVVSIIGPSGSGKTSLIRTVNGLEGIDGGEVVLFGESYIKAGQPDPARLRRGVRHIGMVFQGFNLFPHRTILDNVTLAPRFHGLDGREVCEQRALALLDKVGLLAHAHKYPHQLSGGQQQRVAIARALAMEPDIMLFDEPTSALDPELVGDVLNVIRDLAKEGMTMVIVTHEMDFALSISDRVVFMEHGQVQVDAEPAAIRNGECGERVMRFIGLERSSSPAQGQAQATAAG</sequence>
<keyword evidence="9" id="KW-0547">Nucleotide-binding</keyword>
<dbReference type="AlphaFoldDB" id="A0AAQ1KEU9"/>
<gene>
    <name evidence="17" type="ORF">SAMN05216577_10729</name>
</gene>
<evidence type="ECO:0000256" key="12">
    <source>
        <dbReference type="ARBA" id="ARBA00022989"/>
    </source>
</evidence>
<comment type="similarity">
    <text evidence="4">Belongs to the binding-protein-dependent transport system permease family. HisMQ subfamily.</text>
</comment>
<evidence type="ECO:0000256" key="11">
    <source>
        <dbReference type="ARBA" id="ARBA00022970"/>
    </source>
</evidence>